<dbReference type="VEuPathDB" id="FungiDB:PSHT_09895"/>
<dbReference type="Proteomes" id="UP000239156">
    <property type="component" value="Unassembled WGS sequence"/>
</dbReference>
<dbReference type="InterPro" id="IPR046496">
    <property type="entry name" value="DUF6589"/>
</dbReference>
<comment type="caution">
    <text evidence="3">The sequence shown here is derived from an EMBL/GenBank/DDBJ whole genome shotgun (WGS) entry which is preliminary data.</text>
</comment>
<sequence length="780" mass="87801">MEVESESESLDSSTDSDPDHPPSQIQDKTTKKLKKIEAVKLASIYDSMKQLGYTPKKFIKAFLENTDKKYTGHRRYWGSERGWESTLAVLDAIKKVVRKKKKNRKLWDDFILSEATKIVISQKPPSGAYPRGAYHSSTTITEELFTQECKDERDTDLVEDHMPFLFRLVCNKLNARPVKKVPSADPSQDDVLPAEEDSDSDTEEVPEDLFDEADPRIRAECQSTCDHGRRVRMTAKTVCSMVAFVYNRRNNGHQLANALTFLACGVSDRVNQFFNYIGISSSRKTAHQALKRLGRQSREKVATKISQSISETLAPFLCIDNLDFEQKVHDKSLGKENQMFHGTWGYVHHPNSEMLASIPATDLTMESYRKAMATVPSFEVLPKMFLPSRDEEDSWELVLKAQIADVLLEYVASPADSKVPIPTSPPAVDQLSADLPDITMLKLMVASDNSAQGVGEVFDSLLEQTNMSMTDFASRLQIIDGDLGTCTNIHSLRSQRIPSQHIEEDMNNNIVKIHKAALVHCIKTVMGTPKAPVPKELPKVSSRVIKGTIDKTYDEFFTATAKIVQVTHFAKAFEPDAPSFRFCHTIVEGNAAIKSAPSGRHQHFLAKDQHLEDQNYWLKYFFNRSGRGTDIDRLKDVYSLNVPLLQSLIHGLTSDAGKDHTYQSHRCKINLKSINNCLRMCNQNDICHKAPSLNDYEPIPIDDFYSTGILKLKEKHRQKGKPINKLRPTGIITWTNTWEEGHDLENTFNHSDVSSEGDIEPNQSEASISEASTQSSNGSE</sequence>
<keyword evidence="4" id="KW-1185">Reference proteome</keyword>
<dbReference type="AlphaFoldDB" id="A0A2S4UEI6"/>
<evidence type="ECO:0000259" key="2">
    <source>
        <dbReference type="Pfam" id="PF20231"/>
    </source>
</evidence>
<feature type="domain" description="DUF6589" evidence="2">
    <location>
        <begin position="597"/>
        <end position="665"/>
    </location>
</feature>
<dbReference type="Pfam" id="PF20231">
    <property type="entry name" value="DUF6589"/>
    <property type="match status" value="2"/>
</dbReference>
<protein>
    <recommendedName>
        <fullName evidence="2">DUF6589 domain-containing protein</fullName>
    </recommendedName>
</protein>
<feature type="compositionally biased region" description="Acidic residues" evidence="1">
    <location>
        <begin position="192"/>
        <end position="212"/>
    </location>
</feature>
<accession>A0A2S4UEI6</accession>
<feature type="region of interest" description="Disordered" evidence="1">
    <location>
        <begin position="745"/>
        <end position="780"/>
    </location>
</feature>
<feature type="region of interest" description="Disordered" evidence="1">
    <location>
        <begin position="1"/>
        <end position="31"/>
    </location>
</feature>
<gene>
    <name evidence="3" type="ORF">PSTT_16074</name>
</gene>
<dbReference type="EMBL" id="PKSL01000329">
    <property type="protein sequence ID" value="POV95743.1"/>
    <property type="molecule type" value="Genomic_DNA"/>
</dbReference>
<evidence type="ECO:0000313" key="4">
    <source>
        <dbReference type="Proteomes" id="UP000239156"/>
    </source>
</evidence>
<feature type="domain" description="DUF6589" evidence="2">
    <location>
        <begin position="382"/>
        <end position="501"/>
    </location>
</feature>
<proteinExistence type="predicted"/>
<feature type="region of interest" description="Disordered" evidence="1">
    <location>
        <begin position="179"/>
        <end position="213"/>
    </location>
</feature>
<organism evidence="3 4">
    <name type="scientific">Puccinia striiformis</name>
    <dbReference type="NCBI Taxonomy" id="27350"/>
    <lineage>
        <taxon>Eukaryota</taxon>
        <taxon>Fungi</taxon>
        <taxon>Dikarya</taxon>
        <taxon>Basidiomycota</taxon>
        <taxon>Pucciniomycotina</taxon>
        <taxon>Pucciniomycetes</taxon>
        <taxon>Pucciniales</taxon>
        <taxon>Pucciniaceae</taxon>
        <taxon>Puccinia</taxon>
    </lineage>
</organism>
<name>A0A2S4UEI6_9BASI</name>
<evidence type="ECO:0000313" key="3">
    <source>
        <dbReference type="EMBL" id="POV95743.1"/>
    </source>
</evidence>
<feature type="compositionally biased region" description="Polar residues" evidence="1">
    <location>
        <begin position="761"/>
        <end position="780"/>
    </location>
</feature>
<dbReference type="VEuPathDB" id="FungiDB:PSTT_16074"/>
<evidence type="ECO:0000256" key="1">
    <source>
        <dbReference type="SAM" id="MobiDB-lite"/>
    </source>
</evidence>
<reference evidence="3" key="1">
    <citation type="submission" date="2017-12" db="EMBL/GenBank/DDBJ databases">
        <title>Gene loss provides genomic basis for host adaptation in cereal stripe rust fungi.</title>
        <authorList>
            <person name="Xia C."/>
        </authorList>
    </citation>
    <scope>NUCLEOTIDE SEQUENCE [LARGE SCALE GENOMIC DNA]</scope>
    <source>
        <strain evidence="3">93-210</strain>
    </source>
</reference>